<dbReference type="Pfam" id="PF01656">
    <property type="entry name" value="CbiA"/>
    <property type="match status" value="1"/>
</dbReference>
<dbReference type="GO" id="GO:0004715">
    <property type="term" value="F:non-membrane spanning protein tyrosine kinase activity"/>
    <property type="evidence" value="ECO:0007669"/>
    <property type="project" value="UniProtKB-EC"/>
</dbReference>
<name>A0A6I4P1Y7_9MICO</name>
<dbReference type="PANTHER" id="PTHR32309:SF13">
    <property type="entry name" value="FERRIC ENTEROBACTIN TRANSPORT PROTEIN FEPE"/>
    <property type="match status" value="1"/>
</dbReference>
<dbReference type="AlphaFoldDB" id="A0A6I4P1Y7"/>
<dbReference type="GO" id="GO:0005886">
    <property type="term" value="C:plasma membrane"/>
    <property type="evidence" value="ECO:0007669"/>
    <property type="project" value="TreeGrafter"/>
</dbReference>
<dbReference type="InterPro" id="IPR027417">
    <property type="entry name" value="P-loop_NTPase"/>
</dbReference>
<dbReference type="EC" id="2.7.10.2" evidence="6"/>
<evidence type="ECO:0000259" key="5">
    <source>
        <dbReference type="Pfam" id="PF01656"/>
    </source>
</evidence>
<dbReference type="EMBL" id="WSTA01000004">
    <property type="protein sequence ID" value="MWB97257.1"/>
    <property type="molecule type" value="Genomic_DNA"/>
</dbReference>
<sequence>MTLKQILAVIWRAKWMVLAIVAVSVGVSWYVVSQEQAVYSSSTTIRLSSTMADAAESSELYGVVVDVDPTVITTDLVLGPASDALGVPQRELASTTTVTLGDTLSAIITIETTADSPAASRARADTIAKSYDEYLQSETARVLTVLQEQQAAAQQAAIDAEKAATAAPDSAIAQTQLVTAIGANQTAKQQVTDLTADPPPTKTLFAAEPGVRLGTSPLTIILIAFAASLIAAIGIALARDQFDNRLRGEEEIEDLTSLPSIGVLSLDRGVARAQERLPAASRRRTAISEDLRALRTSLQVVLPRRRGILVITSVEPGDGKTFIAANLALAWARAGRKVVLVAGDLRRPALDEYFSVVSGLEGLADLLDPELRDEPLTGEAVLKLLAPSGHPNLLILPPGAEPIDPADLLAGPDLSTVFAALREAADIVIVDSPPAMAITDASLFAGHADGVLVIASVRRTDRAHLTRTVDTLQANGAPLLGVVVNRAKRRVPKSYSPYYVQRSQTAGDRRAAMAQAATAPEPEIDEHDALPEEPESETTAAPTPPKSSAPKDSRPSGPGRTSAERGGTGRPGTVRSGSDRPGSDRSSSRSPFSEPEGSGDDRSQDGQALRRTW</sequence>
<feature type="transmembrane region" description="Helical" evidence="4">
    <location>
        <begin position="12"/>
        <end position="32"/>
    </location>
</feature>
<keyword evidence="4" id="KW-1133">Transmembrane helix</keyword>
<dbReference type="Proteomes" id="UP000438182">
    <property type="component" value="Unassembled WGS sequence"/>
</dbReference>
<protein>
    <submittedName>
        <fullName evidence="6">Polysaccharide biosynthesis tyrosine autokinase</fullName>
        <ecNumber evidence="6">2.7.10.2</ecNumber>
    </submittedName>
</protein>
<comment type="caution">
    <text evidence="6">The sequence shown here is derived from an EMBL/GenBank/DDBJ whole genome shotgun (WGS) entry which is preliminary data.</text>
</comment>
<dbReference type="InterPro" id="IPR050445">
    <property type="entry name" value="Bact_polysacc_biosynth/exp"/>
</dbReference>
<gene>
    <name evidence="6" type="ORF">GB864_01585</name>
</gene>
<keyword evidence="6" id="KW-0808">Transferase</keyword>
<evidence type="ECO:0000256" key="3">
    <source>
        <dbReference type="SAM" id="MobiDB-lite"/>
    </source>
</evidence>
<dbReference type="InterPro" id="IPR005702">
    <property type="entry name" value="Wzc-like_C"/>
</dbReference>
<keyword evidence="4" id="KW-0472">Membrane</keyword>
<dbReference type="SUPFAM" id="SSF52540">
    <property type="entry name" value="P-loop containing nucleoside triphosphate hydrolases"/>
    <property type="match status" value="1"/>
</dbReference>
<dbReference type="InterPro" id="IPR002586">
    <property type="entry name" value="CobQ/CobB/MinD/ParA_Nub-bd_dom"/>
</dbReference>
<accession>A0A6I4P1Y7</accession>
<dbReference type="GO" id="GO:0005524">
    <property type="term" value="F:ATP binding"/>
    <property type="evidence" value="ECO:0007669"/>
    <property type="project" value="UniProtKB-KW"/>
</dbReference>
<reference evidence="6 7" key="1">
    <citation type="submission" date="2019-12" db="EMBL/GenBank/DDBJ databases">
        <authorList>
            <person name="Kim Y.S."/>
        </authorList>
    </citation>
    <scope>NUCLEOTIDE SEQUENCE [LARGE SCALE GENOMIC DNA]</scope>
    <source>
        <strain evidence="6 7">MMS17-SY077</strain>
    </source>
</reference>
<dbReference type="RefSeq" id="WP_160422555.1">
    <property type="nucleotide sequence ID" value="NZ_WSTA01000004.1"/>
</dbReference>
<evidence type="ECO:0000256" key="2">
    <source>
        <dbReference type="ARBA" id="ARBA00022840"/>
    </source>
</evidence>
<dbReference type="PANTHER" id="PTHR32309">
    <property type="entry name" value="TYROSINE-PROTEIN KINASE"/>
    <property type="match status" value="1"/>
</dbReference>
<evidence type="ECO:0000256" key="4">
    <source>
        <dbReference type="SAM" id="Phobius"/>
    </source>
</evidence>
<keyword evidence="1" id="KW-0547">Nucleotide-binding</keyword>
<dbReference type="CDD" id="cd05387">
    <property type="entry name" value="BY-kinase"/>
    <property type="match status" value="1"/>
</dbReference>
<organism evidence="6 7">
    <name type="scientific">Agromyces seonyuensis</name>
    <dbReference type="NCBI Taxonomy" id="2662446"/>
    <lineage>
        <taxon>Bacteria</taxon>
        <taxon>Bacillati</taxon>
        <taxon>Actinomycetota</taxon>
        <taxon>Actinomycetes</taxon>
        <taxon>Micrococcales</taxon>
        <taxon>Microbacteriaceae</taxon>
        <taxon>Agromyces</taxon>
    </lineage>
</organism>
<dbReference type="NCBIfam" id="TIGR01007">
    <property type="entry name" value="eps_fam"/>
    <property type="match status" value="1"/>
</dbReference>
<feature type="compositionally biased region" description="Acidic residues" evidence="3">
    <location>
        <begin position="522"/>
        <end position="536"/>
    </location>
</feature>
<feature type="compositionally biased region" description="Basic and acidic residues" evidence="3">
    <location>
        <begin position="577"/>
        <end position="587"/>
    </location>
</feature>
<feature type="domain" description="CobQ/CobB/MinD/ParA nucleotide binding" evidence="5">
    <location>
        <begin position="310"/>
        <end position="490"/>
    </location>
</feature>
<dbReference type="Gene3D" id="3.40.50.300">
    <property type="entry name" value="P-loop containing nucleotide triphosphate hydrolases"/>
    <property type="match status" value="1"/>
</dbReference>
<keyword evidence="6" id="KW-0418">Kinase</keyword>
<feature type="transmembrane region" description="Helical" evidence="4">
    <location>
        <begin position="218"/>
        <end position="238"/>
    </location>
</feature>
<evidence type="ECO:0000313" key="6">
    <source>
        <dbReference type="EMBL" id="MWB97257.1"/>
    </source>
</evidence>
<keyword evidence="7" id="KW-1185">Reference proteome</keyword>
<evidence type="ECO:0000256" key="1">
    <source>
        <dbReference type="ARBA" id="ARBA00022741"/>
    </source>
</evidence>
<keyword evidence="4" id="KW-0812">Transmembrane</keyword>
<proteinExistence type="predicted"/>
<feature type="region of interest" description="Disordered" evidence="3">
    <location>
        <begin position="500"/>
        <end position="613"/>
    </location>
</feature>
<keyword evidence="2" id="KW-0067">ATP-binding</keyword>
<evidence type="ECO:0000313" key="7">
    <source>
        <dbReference type="Proteomes" id="UP000438182"/>
    </source>
</evidence>